<sequence>MIINFKDKKPSIHPTSFVADSADIIGDVILEENSSVWFRAVLRGDINYIRVGKNSNIQDGCVLHVTESNPCVVGENVTVGHNAILHGCTVKDGALIGMGAIILDGAQIGEEALVAAGSLVPSGKVIPPRSLAVGSPAKVVTELTEEYLNSIRKNTRDYVMLSKIFLTGEFTN</sequence>
<dbReference type="Pfam" id="PF00132">
    <property type="entry name" value="Hexapep"/>
    <property type="match status" value="1"/>
</dbReference>
<dbReference type="PANTHER" id="PTHR13061:SF29">
    <property type="entry name" value="GAMMA CARBONIC ANHYDRASE-LIKE 1, MITOCHONDRIAL-RELATED"/>
    <property type="match status" value="1"/>
</dbReference>
<dbReference type="InterPro" id="IPR011004">
    <property type="entry name" value="Trimer_LpxA-like_sf"/>
</dbReference>
<evidence type="ECO:0000313" key="1">
    <source>
        <dbReference type="EMBL" id="KYO66495.1"/>
    </source>
</evidence>
<dbReference type="GO" id="GO:0047200">
    <property type="term" value="F:tetrahydrodipicolinate N-acetyltransferase activity"/>
    <property type="evidence" value="ECO:0007669"/>
    <property type="project" value="UniProtKB-EC"/>
</dbReference>
<keyword evidence="2" id="KW-1185">Reference proteome</keyword>
<comment type="caution">
    <text evidence="1">The sequence shown here is derived from an EMBL/GenBank/DDBJ whole genome shotgun (WGS) entry which is preliminary data.</text>
</comment>
<name>A0A161PUQ6_9FIRM</name>
<dbReference type="InterPro" id="IPR050484">
    <property type="entry name" value="Transf_Hexapept/Carb_Anhydrase"/>
</dbReference>
<reference evidence="1 2" key="1">
    <citation type="submission" date="2015-12" db="EMBL/GenBank/DDBJ databases">
        <title>Draft genome of Thermovenabulum gondwanense isolated from a red thermophilic microbial mat colonisisng an outflow channel of a bore well.</title>
        <authorList>
            <person name="Patel B.K."/>
        </authorList>
    </citation>
    <scope>NUCLEOTIDE SEQUENCE [LARGE SCALE GENOMIC DNA]</scope>
    <source>
        <strain evidence="1 2">R270</strain>
    </source>
</reference>
<dbReference type="PANTHER" id="PTHR13061">
    <property type="entry name" value="DYNACTIN SUBUNIT P25"/>
    <property type="match status" value="1"/>
</dbReference>
<dbReference type="InterPro" id="IPR047324">
    <property type="entry name" value="LbH_gamma_CA-like"/>
</dbReference>
<keyword evidence="1" id="KW-0808">Transferase</keyword>
<dbReference type="RefSeq" id="WP_068748256.1">
    <property type="nucleotide sequence ID" value="NZ_LOHZ01000027.1"/>
</dbReference>
<dbReference type="OrthoDB" id="9803036at2"/>
<protein>
    <submittedName>
        <fullName evidence="1">2,3,4,5-tetrahydropyridine-2,6-dicarboxylate N-acetyltransferase</fullName>
        <ecNumber evidence="1">2.3.1.89</ecNumber>
    </submittedName>
</protein>
<proteinExistence type="predicted"/>
<gene>
    <name evidence="1" type="primary">dapH</name>
    <name evidence="1" type="ORF">ATZ99_11230</name>
</gene>
<dbReference type="Proteomes" id="UP000075737">
    <property type="component" value="Unassembled WGS sequence"/>
</dbReference>
<dbReference type="AlphaFoldDB" id="A0A161PUQ6"/>
<organism evidence="1 2">
    <name type="scientific">Thermovenabulum gondwanense</name>
    <dbReference type="NCBI Taxonomy" id="520767"/>
    <lineage>
        <taxon>Bacteria</taxon>
        <taxon>Bacillati</taxon>
        <taxon>Bacillota</taxon>
        <taxon>Clostridia</taxon>
        <taxon>Thermosediminibacterales</taxon>
        <taxon>Thermosediminibacteraceae</taxon>
        <taxon>Thermovenabulum</taxon>
    </lineage>
</organism>
<dbReference type="InterPro" id="IPR001451">
    <property type="entry name" value="Hexapep"/>
</dbReference>
<evidence type="ECO:0000313" key="2">
    <source>
        <dbReference type="Proteomes" id="UP000075737"/>
    </source>
</evidence>
<dbReference type="SUPFAM" id="SSF51161">
    <property type="entry name" value="Trimeric LpxA-like enzymes"/>
    <property type="match status" value="1"/>
</dbReference>
<dbReference type="STRING" id="520767.ATZ99_11230"/>
<accession>A0A161PUQ6</accession>
<dbReference type="Gene3D" id="2.160.10.10">
    <property type="entry name" value="Hexapeptide repeat proteins"/>
    <property type="match status" value="1"/>
</dbReference>
<dbReference type="CDD" id="cd04645">
    <property type="entry name" value="LbH_gamma_CA_like"/>
    <property type="match status" value="1"/>
</dbReference>
<dbReference type="EC" id="2.3.1.89" evidence="1"/>
<keyword evidence="1" id="KW-0012">Acyltransferase</keyword>
<dbReference type="EMBL" id="LOHZ01000027">
    <property type="protein sequence ID" value="KYO66495.1"/>
    <property type="molecule type" value="Genomic_DNA"/>
</dbReference>